<dbReference type="GO" id="GO:0003949">
    <property type="term" value="F:1-(5-phosphoribosyl)-5-[(5-phosphoribosylamino)methylideneamino]imidazole-4-carboxamide isomerase activity"/>
    <property type="evidence" value="ECO:0007669"/>
    <property type="project" value="UniProtKB-UniRule"/>
</dbReference>
<evidence type="ECO:0000256" key="8">
    <source>
        <dbReference type="ARBA" id="ARBA00022605"/>
    </source>
</evidence>
<evidence type="ECO:0000256" key="9">
    <source>
        <dbReference type="ARBA" id="ARBA00023102"/>
    </source>
</evidence>
<dbReference type="AlphaFoldDB" id="A0A223XUP7"/>
<evidence type="ECO:0000256" key="4">
    <source>
        <dbReference type="ARBA" id="ARBA00009667"/>
    </source>
</evidence>
<protein>
    <recommendedName>
        <fullName evidence="6 12">1-(5-phosphoribosyl)-5-[(5-phosphoribosylamino)methylideneamino] imidazole-4-carboxamide isomerase</fullName>
        <ecNumber evidence="5 12">5.3.1.16</ecNumber>
    </recommendedName>
    <alternativeName>
        <fullName evidence="11 12">Phosphoribosylformimino-5-aminoimidazole carboxamide ribotide isomerase</fullName>
    </alternativeName>
</protein>
<evidence type="ECO:0000256" key="5">
    <source>
        <dbReference type="ARBA" id="ARBA00012550"/>
    </source>
</evidence>
<dbReference type="FunFam" id="3.20.20.70:FF:000009">
    <property type="entry name" value="1-(5-phosphoribosyl)-5-[(5-phosphoribosylamino)methylideneamino] imidazole-4-carboxamide isomerase"/>
    <property type="match status" value="1"/>
</dbReference>
<organism evidence="15 16">
    <name type="scientific">Leuconostoc mesenteroides</name>
    <dbReference type="NCBI Taxonomy" id="1245"/>
    <lineage>
        <taxon>Bacteria</taxon>
        <taxon>Bacillati</taxon>
        <taxon>Bacillota</taxon>
        <taxon>Bacilli</taxon>
        <taxon>Lactobacillales</taxon>
        <taxon>Lactobacillaceae</taxon>
        <taxon>Leuconostoc</taxon>
    </lineage>
</organism>
<name>A0A223XUP7_LEUME</name>
<evidence type="ECO:0000256" key="12">
    <source>
        <dbReference type="HAMAP-Rule" id="MF_01014"/>
    </source>
</evidence>
<dbReference type="EC" id="5.3.1.16" evidence="5 12"/>
<comment type="subcellular location">
    <subcellularLocation>
        <location evidence="2 12 14">Cytoplasm</location>
    </subcellularLocation>
</comment>
<dbReference type="InterPro" id="IPR006062">
    <property type="entry name" value="His_biosynth"/>
</dbReference>
<evidence type="ECO:0000256" key="7">
    <source>
        <dbReference type="ARBA" id="ARBA00022490"/>
    </source>
</evidence>
<dbReference type="OMA" id="EWLHLVD"/>
<dbReference type="SUPFAM" id="SSF51366">
    <property type="entry name" value="Ribulose-phoshate binding barrel"/>
    <property type="match status" value="1"/>
</dbReference>
<keyword evidence="10 12" id="KW-0413">Isomerase</keyword>
<dbReference type="GO" id="GO:0000105">
    <property type="term" value="P:L-histidine biosynthetic process"/>
    <property type="evidence" value="ECO:0007669"/>
    <property type="project" value="UniProtKB-UniRule"/>
</dbReference>
<sequence length="238" mass="25713">MIFPAIDLLNGQSVRLYQGDYEKETTINPDPLKQAKQIESAGLKHLHLVDLDGAKEGKPVNLNVIQSLREQTNLFIELGGGIRTLEQVNQYLNIGINRVIIGSAALTHPELVRTAVAKYGSDKIVVGVDGRDEKVATQGWLENSDTSFDDIVEAMLSVGVSNFVVTDIARDGTLSGPNIELLSRLQNKFPKSNIIASGGIANIKNVTDLQASGIHDIIVGRALYDGDVTLAQLKEVDG</sequence>
<dbReference type="NCBIfam" id="TIGR00007">
    <property type="entry name" value="1-(5-phosphoribosyl)-5-[(5-phosphoribosylamino)methylideneamino]imidazole-4-carboxamide isomerase"/>
    <property type="match status" value="1"/>
</dbReference>
<dbReference type="SMR" id="A0A223XUP7"/>
<dbReference type="InterPro" id="IPR044524">
    <property type="entry name" value="Isoase_HisA-like"/>
</dbReference>
<evidence type="ECO:0000313" key="16">
    <source>
        <dbReference type="Proteomes" id="UP000469952"/>
    </source>
</evidence>
<dbReference type="PANTHER" id="PTHR43090">
    <property type="entry name" value="1-(5-PHOSPHORIBOSYL)-5-[(5-PHOSPHORIBOSYLAMINO)METHYLIDENEAMINO] IMIDAZOLE-4-CARBOXAMIDE ISOMERASE"/>
    <property type="match status" value="1"/>
</dbReference>
<dbReference type="Pfam" id="PF00977">
    <property type="entry name" value="His_biosynth"/>
    <property type="match status" value="1"/>
</dbReference>
<dbReference type="InterPro" id="IPR011060">
    <property type="entry name" value="RibuloseP-bd_barrel"/>
</dbReference>
<comment type="caution">
    <text evidence="15">The sequence shown here is derived from an EMBL/GenBank/DDBJ whole genome shotgun (WGS) entry which is preliminary data.</text>
</comment>
<dbReference type="STRING" id="1245.ARA02_07110"/>
<evidence type="ECO:0000256" key="3">
    <source>
        <dbReference type="ARBA" id="ARBA00005133"/>
    </source>
</evidence>
<feature type="active site" description="Proton acceptor" evidence="12">
    <location>
        <position position="7"/>
    </location>
</feature>
<evidence type="ECO:0000256" key="2">
    <source>
        <dbReference type="ARBA" id="ARBA00004496"/>
    </source>
</evidence>
<dbReference type="CDD" id="cd04732">
    <property type="entry name" value="HisA"/>
    <property type="match status" value="1"/>
</dbReference>
<dbReference type="UniPathway" id="UPA00031">
    <property type="reaction ID" value="UER00009"/>
</dbReference>
<dbReference type="InterPro" id="IPR006063">
    <property type="entry name" value="HisA_bact_arch"/>
</dbReference>
<keyword evidence="7 12" id="KW-0963">Cytoplasm</keyword>
<keyword evidence="9 12" id="KW-0368">Histidine biosynthesis</keyword>
<dbReference type="HAMAP" id="MF_01014">
    <property type="entry name" value="HisA"/>
    <property type="match status" value="1"/>
</dbReference>
<feature type="active site" description="Proton donor" evidence="12">
    <location>
        <position position="129"/>
    </location>
</feature>
<accession>A0A223XUP7</accession>
<dbReference type="Gene3D" id="3.20.20.70">
    <property type="entry name" value="Aldolase class I"/>
    <property type="match status" value="1"/>
</dbReference>
<comment type="pathway">
    <text evidence="3 12 14">Amino-acid biosynthesis; L-histidine biosynthesis; L-histidine from 5-phospho-alpha-D-ribose 1-diphosphate: step 4/9.</text>
</comment>
<evidence type="ECO:0000256" key="6">
    <source>
        <dbReference type="ARBA" id="ARBA00018464"/>
    </source>
</evidence>
<evidence type="ECO:0000256" key="11">
    <source>
        <dbReference type="ARBA" id="ARBA00030547"/>
    </source>
</evidence>
<dbReference type="GO" id="GO:0005737">
    <property type="term" value="C:cytoplasm"/>
    <property type="evidence" value="ECO:0007669"/>
    <property type="project" value="UniProtKB-SubCell"/>
</dbReference>
<evidence type="ECO:0000256" key="10">
    <source>
        <dbReference type="ARBA" id="ARBA00023235"/>
    </source>
</evidence>
<evidence type="ECO:0000256" key="14">
    <source>
        <dbReference type="RuleBase" id="RU003658"/>
    </source>
</evidence>
<dbReference type="GO" id="GO:0000162">
    <property type="term" value="P:L-tryptophan biosynthetic process"/>
    <property type="evidence" value="ECO:0007669"/>
    <property type="project" value="TreeGrafter"/>
</dbReference>
<comment type="similarity">
    <text evidence="4 12 13">Belongs to the HisA/HisF family.</text>
</comment>
<evidence type="ECO:0000256" key="13">
    <source>
        <dbReference type="RuleBase" id="RU003657"/>
    </source>
</evidence>
<reference evidence="15 16" key="1">
    <citation type="submission" date="2019-10" db="EMBL/GenBank/DDBJ databases">
        <title>WGS of Leuconostoc mesenteroides.</title>
        <authorList>
            <person name="Melo Bolivar J."/>
            <person name="Marino-Ramirez L."/>
            <person name="Villamil Diaz L.M."/>
        </authorList>
    </citation>
    <scope>NUCLEOTIDE SEQUENCE [LARGE SCALE GENOMIC DNA]</scope>
    <source>
        <strain evidence="15 16">M11</strain>
    </source>
</reference>
<dbReference type="InterPro" id="IPR023016">
    <property type="entry name" value="HisA/PriA"/>
</dbReference>
<dbReference type="EMBL" id="WIPA01000004">
    <property type="protein sequence ID" value="MQR26366.1"/>
    <property type="molecule type" value="Genomic_DNA"/>
</dbReference>
<dbReference type="OrthoDB" id="9807749at2"/>
<comment type="catalytic activity">
    <reaction evidence="1 12 14">
        <text>1-(5-phospho-beta-D-ribosyl)-5-[(5-phospho-beta-D-ribosylamino)methylideneamino]imidazole-4-carboxamide = 5-[(5-phospho-1-deoxy-D-ribulos-1-ylimino)methylamino]-1-(5-phospho-beta-D-ribosyl)imidazole-4-carboxamide</text>
        <dbReference type="Rhea" id="RHEA:15469"/>
        <dbReference type="ChEBI" id="CHEBI:58435"/>
        <dbReference type="ChEBI" id="CHEBI:58525"/>
        <dbReference type="EC" id="5.3.1.16"/>
    </reaction>
</comment>
<dbReference type="Proteomes" id="UP000469952">
    <property type="component" value="Unassembled WGS sequence"/>
</dbReference>
<evidence type="ECO:0000256" key="1">
    <source>
        <dbReference type="ARBA" id="ARBA00000901"/>
    </source>
</evidence>
<keyword evidence="8 12" id="KW-0028">Amino-acid biosynthesis</keyword>
<dbReference type="RefSeq" id="WP_011680216.1">
    <property type="nucleotide sequence ID" value="NZ_AP017936.1"/>
</dbReference>
<gene>
    <name evidence="12 15" type="primary">hisA</name>
    <name evidence="15" type="ORF">GFV13_03545</name>
</gene>
<dbReference type="PANTHER" id="PTHR43090:SF2">
    <property type="entry name" value="1-(5-PHOSPHORIBOSYL)-5-[(5-PHOSPHORIBOSYLAMINO)METHYLIDENEAMINO] IMIDAZOLE-4-CARBOXAMIDE ISOMERASE"/>
    <property type="match status" value="1"/>
</dbReference>
<dbReference type="GeneID" id="29576051"/>
<dbReference type="InterPro" id="IPR013785">
    <property type="entry name" value="Aldolase_TIM"/>
</dbReference>
<proteinExistence type="inferred from homology"/>
<evidence type="ECO:0000313" key="15">
    <source>
        <dbReference type="EMBL" id="MQR26366.1"/>
    </source>
</evidence>